<keyword evidence="2" id="KW-1003">Cell membrane</keyword>
<keyword evidence="5 6" id="KW-0472">Membrane</keyword>
<evidence type="ECO:0000256" key="4">
    <source>
        <dbReference type="ARBA" id="ARBA00022989"/>
    </source>
</evidence>
<accession>A0A2W5KT70</accession>
<dbReference type="Proteomes" id="UP000249577">
    <property type="component" value="Unassembled WGS sequence"/>
</dbReference>
<evidence type="ECO:0000256" key="2">
    <source>
        <dbReference type="ARBA" id="ARBA00022475"/>
    </source>
</evidence>
<feature type="transmembrane region" description="Helical" evidence="6">
    <location>
        <begin position="59"/>
        <end position="79"/>
    </location>
</feature>
<dbReference type="AlphaFoldDB" id="A0A2W5KT70"/>
<evidence type="ECO:0000256" key="3">
    <source>
        <dbReference type="ARBA" id="ARBA00022692"/>
    </source>
</evidence>
<evidence type="ECO:0000256" key="6">
    <source>
        <dbReference type="SAM" id="Phobius"/>
    </source>
</evidence>
<dbReference type="PANTHER" id="PTHR33529">
    <property type="entry name" value="SLR0882 PROTEIN-RELATED"/>
    <property type="match status" value="1"/>
</dbReference>
<feature type="transmembrane region" description="Helical" evidence="6">
    <location>
        <begin position="99"/>
        <end position="121"/>
    </location>
</feature>
<name>A0A2W5KT70_ANCNO</name>
<comment type="subcellular location">
    <subcellularLocation>
        <location evidence="1">Cell membrane</location>
        <topology evidence="1">Multi-pass membrane protein</topology>
    </subcellularLocation>
</comment>
<dbReference type="PANTHER" id="PTHR33529:SF6">
    <property type="entry name" value="YJGP_YJGQ FAMILY PERMEASE"/>
    <property type="match status" value="1"/>
</dbReference>
<sequence length="377" mass="41075">MRFSRYLSVTLFKLAITATLILAFIAEVLDLVDNAGDILDQGDGVPGILQYVALRFPTLLVHALPLGALIGALLTLALLARNSEIVAMRAAGRSTFDMFVAMAPGAFALVIVHSTLIDVVAPRTEAKLAIRVTQRFEKAEEQGKNPKTTWLRIGDAVVSFDRVSDKARKLKQVRIYDRDGDKIVTARTTAAEARYRNGEWTLSGAERVSWAKETLNQRSSADGVWRTTMTPDDVLAALIPESRVSLTAARKVVAGEQTPNAPLPFYQTLIERVYAAPLGLIVMVLLAMPASLLNWRDVRSTRHMAFALLSGLGFLLADGLLTTLGLTGIVRPAVGAWAGLFLFAAFGAFRVWRIDAGWKPGRLRPAPRGGRLAESKQ</sequence>
<dbReference type="Pfam" id="PF03739">
    <property type="entry name" value="LptF_LptG"/>
    <property type="match status" value="1"/>
</dbReference>
<keyword evidence="4 6" id="KW-1133">Transmembrane helix</keyword>
<evidence type="ECO:0008006" key="9">
    <source>
        <dbReference type="Google" id="ProtNLM"/>
    </source>
</evidence>
<protein>
    <recommendedName>
        <fullName evidence="9">LPS export ABC transporter permease LptG</fullName>
    </recommendedName>
</protein>
<keyword evidence="3 6" id="KW-0812">Transmembrane</keyword>
<proteinExistence type="predicted"/>
<evidence type="ECO:0000313" key="7">
    <source>
        <dbReference type="EMBL" id="PZQ19184.1"/>
    </source>
</evidence>
<dbReference type="InterPro" id="IPR005495">
    <property type="entry name" value="LptG/LptF_permease"/>
</dbReference>
<dbReference type="GO" id="GO:0043190">
    <property type="term" value="C:ATP-binding cassette (ABC) transporter complex"/>
    <property type="evidence" value="ECO:0007669"/>
    <property type="project" value="TreeGrafter"/>
</dbReference>
<feature type="transmembrane region" description="Helical" evidence="6">
    <location>
        <begin position="273"/>
        <end position="293"/>
    </location>
</feature>
<evidence type="ECO:0000256" key="5">
    <source>
        <dbReference type="ARBA" id="ARBA00023136"/>
    </source>
</evidence>
<dbReference type="GO" id="GO:0015920">
    <property type="term" value="P:lipopolysaccharide transport"/>
    <property type="evidence" value="ECO:0007669"/>
    <property type="project" value="TreeGrafter"/>
</dbReference>
<feature type="transmembrane region" description="Helical" evidence="6">
    <location>
        <begin position="334"/>
        <end position="352"/>
    </location>
</feature>
<feature type="transmembrane region" description="Helical" evidence="6">
    <location>
        <begin position="305"/>
        <end position="328"/>
    </location>
</feature>
<reference evidence="7 8" key="1">
    <citation type="submission" date="2017-08" db="EMBL/GenBank/DDBJ databases">
        <title>Infants hospitalized years apart are colonized by the same room-sourced microbial strains.</title>
        <authorList>
            <person name="Brooks B."/>
            <person name="Olm M.R."/>
            <person name="Firek B.A."/>
            <person name="Baker R."/>
            <person name="Thomas B.C."/>
            <person name="Morowitz M.J."/>
            <person name="Banfield J.F."/>
        </authorList>
    </citation>
    <scope>NUCLEOTIDE SEQUENCE [LARGE SCALE GENOMIC DNA]</scope>
    <source>
        <strain evidence="7">S2_005_003_R2_43</strain>
    </source>
</reference>
<evidence type="ECO:0000256" key="1">
    <source>
        <dbReference type="ARBA" id="ARBA00004651"/>
    </source>
</evidence>
<evidence type="ECO:0000313" key="8">
    <source>
        <dbReference type="Proteomes" id="UP000249577"/>
    </source>
</evidence>
<organism evidence="7 8">
    <name type="scientific">Ancylobacter novellus</name>
    <name type="common">Thiobacillus novellus</name>
    <dbReference type="NCBI Taxonomy" id="921"/>
    <lineage>
        <taxon>Bacteria</taxon>
        <taxon>Pseudomonadati</taxon>
        <taxon>Pseudomonadota</taxon>
        <taxon>Alphaproteobacteria</taxon>
        <taxon>Hyphomicrobiales</taxon>
        <taxon>Xanthobacteraceae</taxon>
        <taxon>Ancylobacter</taxon>
    </lineage>
</organism>
<comment type="caution">
    <text evidence="7">The sequence shown here is derived from an EMBL/GenBank/DDBJ whole genome shotgun (WGS) entry which is preliminary data.</text>
</comment>
<dbReference type="EMBL" id="QFPN01000001">
    <property type="protein sequence ID" value="PZQ19184.1"/>
    <property type="molecule type" value="Genomic_DNA"/>
</dbReference>
<gene>
    <name evidence="7" type="ORF">DI565_02045</name>
</gene>